<evidence type="ECO:0000259" key="2">
    <source>
        <dbReference type="Pfam" id="PF16871"/>
    </source>
</evidence>
<keyword evidence="4" id="KW-1185">Reference proteome</keyword>
<dbReference type="OrthoDB" id="6014523at2"/>
<dbReference type="Proteomes" id="UP000223913">
    <property type="component" value="Unassembled WGS sequence"/>
</dbReference>
<feature type="signal peptide" evidence="1">
    <location>
        <begin position="1"/>
        <end position="18"/>
    </location>
</feature>
<name>A0A2D0N5M9_FLAN2</name>
<dbReference type="EMBL" id="PDUD01000030">
    <property type="protein sequence ID" value="PHN03698.1"/>
    <property type="molecule type" value="Genomic_DNA"/>
</dbReference>
<sequence length="438" mass="49171">MKNIALFLPFLLCLLNCAIEAPGKIEPSTPDRTSWDIDIPLAGNAWVLEEPAASSGLIQESGLTNWSDPGQTIGVFFHLERTGRLDVAIRARLQNGASEITGTLGGVSKKVNIATTTDWVTIPIGTFEVTQPGYQRLELRGDSRTAAVFAEVEMVLLAGPATKGKVHFIKDEFYWGRRGPSVHYWFPQSDAVGEIEWFYSEITVPEGQDVIGSYFMANGFGEGYFGFQVNSDTERRILFSIWSPFQTDNPDEIPEDQKIKLLKKGPDVYTGEFGNEGSGGQSYLRYSWRAGTTYRFLLRGHPSTEGNTDYTAWFYAPEVGEWMLIADWRRPQTNTYLTGLYSFLENFIPETGVLPRYARYGNQWIRDSRGQWHELTQARFTADATARKGNRLDYTGGLEGGAFFLKNCGFFSERTAIDTDFNRPLTGQQPQVDLNSLP</sequence>
<accession>A0A2D0N5M9</accession>
<dbReference type="InterPro" id="IPR031712">
    <property type="entry name" value="DUF5077"/>
</dbReference>
<dbReference type="RefSeq" id="WP_099153026.1">
    <property type="nucleotide sequence ID" value="NZ_PDUD01000030.1"/>
</dbReference>
<dbReference type="Pfam" id="PF11958">
    <property type="entry name" value="DUF3472"/>
    <property type="match status" value="1"/>
</dbReference>
<proteinExistence type="predicted"/>
<dbReference type="Pfam" id="PF16871">
    <property type="entry name" value="DUF5077"/>
    <property type="match status" value="1"/>
</dbReference>
<feature type="domain" description="DUF5077" evidence="2">
    <location>
        <begin position="39"/>
        <end position="162"/>
    </location>
</feature>
<organism evidence="3 4">
    <name type="scientific">Flavilitoribacter nigricans (strain ATCC 23147 / DSM 23189 / NBRC 102662 / NCIMB 1420 / SS-2)</name>
    <name type="common">Lewinella nigricans</name>
    <dbReference type="NCBI Taxonomy" id="1122177"/>
    <lineage>
        <taxon>Bacteria</taxon>
        <taxon>Pseudomonadati</taxon>
        <taxon>Bacteroidota</taxon>
        <taxon>Saprospiria</taxon>
        <taxon>Saprospirales</taxon>
        <taxon>Lewinellaceae</taxon>
        <taxon>Flavilitoribacter</taxon>
    </lineage>
</organism>
<dbReference type="AlphaFoldDB" id="A0A2D0N5M9"/>
<comment type="caution">
    <text evidence="3">The sequence shown here is derived from an EMBL/GenBank/DDBJ whole genome shotgun (WGS) entry which is preliminary data.</text>
</comment>
<dbReference type="InterPro" id="IPR021862">
    <property type="entry name" value="DUF3472"/>
</dbReference>
<reference evidence="3 4" key="1">
    <citation type="submission" date="2017-10" db="EMBL/GenBank/DDBJ databases">
        <title>The draft genome sequence of Lewinella nigricans NBRC 102662.</title>
        <authorList>
            <person name="Wang K."/>
        </authorList>
    </citation>
    <scope>NUCLEOTIDE SEQUENCE [LARGE SCALE GENOMIC DNA]</scope>
    <source>
        <strain evidence="3 4">NBRC 102662</strain>
    </source>
</reference>
<gene>
    <name evidence="3" type="ORF">CRP01_25965</name>
</gene>
<evidence type="ECO:0000256" key="1">
    <source>
        <dbReference type="SAM" id="SignalP"/>
    </source>
</evidence>
<keyword evidence="1" id="KW-0732">Signal</keyword>
<evidence type="ECO:0000313" key="4">
    <source>
        <dbReference type="Proteomes" id="UP000223913"/>
    </source>
</evidence>
<feature type="chain" id="PRO_5012293791" evidence="1">
    <location>
        <begin position="19"/>
        <end position="438"/>
    </location>
</feature>
<protein>
    <submittedName>
        <fullName evidence="3">Nematoblast specific protein</fullName>
    </submittedName>
</protein>
<evidence type="ECO:0000313" key="3">
    <source>
        <dbReference type="EMBL" id="PHN03698.1"/>
    </source>
</evidence>